<proteinExistence type="predicted"/>
<dbReference type="PANTHER" id="PTHR46481:SF8">
    <property type="entry name" value="ZINC FINGER BED DOMAIN-CONTAINING PROTEIN RICESLEEPER 1-LIKE"/>
    <property type="match status" value="1"/>
</dbReference>
<keyword evidence="1" id="KW-0238">DNA-binding</keyword>
<dbReference type="InterPro" id="IPR008906">
    <property type="entry name" value="HATC_C_dom"/>
</dbReference>
<dbReference type="AlphaFoldDB" id="A0A8X8X3I0"/>
<dbReference type="SMART" id="SM00614">
    <property type="entry name" value="ZnF_BED"/>
    <property type="match status" value="1"/>
</dbReference>
<dbReference type="Pfam" id="PF14372">
    <property type="entry name" value="hAT-like_RNase-H"/>
    <property type="match status" value="1"/>
</dbReference>
<gene>
    <name evidence="5" type="ORF">SASPL_133850</name>
</gene>
<feature type="region of interest" description="Disordered" evidence="2">
    <location>
        <begin position="30"/>
        <end position="49"/>
    </location>
</feature>
<evidence type="ECO:0000259" key="3">
    <source>
        <dbReference type="Pfam" id="PF05699"/>
    </source>
</evidence>
<evidence type="ECO:0000313" key="6">
    <source>
        <dbReference type="Proteomes" id="UP000298416"/>
    </source>
</evidence>
<evidence type="ECO:0000313" key="5">
    <source>
        <dbReference type="EMBL" id="KAG6406251.1"/>
    </source>
</evidence>
<evidence type="ECO:0000256" key="1">
    <source>
        <dbReference type="ARBA" id="ARBA00023125"/>
    </source>
</evidence>
<feature type="domain" description="HAT C-terminal dimerisation" evidence="3">
    <location>
        <begin position="468"/>
        <end position="551"/>
    </location>
</feature>
<dbReference type="Pfam" id="PF05699">
    <property type="entry name" value="Dimer_Tnp_hAT"/>
    <property type="match status" value="1"/>
</dbReference>
<dbReference type="SUPFAM" id="SSF53098">
    <property type="entry name" value="Ribonuclease H-like"/>
    <property type="match status" value="1"/>
</dbReference>
<feature type="domain" description="hAT-like transposase RNase-H fold" evidence="4">
    <location>
        <begin position="307"/>
        <end position="414"/>
    </location>
</feature>
<dbReference type="PANTHER" id="PTHR46481">
    <property type="entry name" value="ZINC FINGER BED DOMAIN-CONTAINING PROTEIN 4"/>
    <property type="match status" value="1"/>
</dbReference>
<evidence type="ECO:0000259" key="4">
    <source>
        <dbReference type="Pfam" id="PF14372"/>
    </source>
</evidence>
<accession>A0A8X8X3I0</accession>
<protein>
    <recommendedName>
        <fullName evidence="7">BED-type domain-containing protein</fullName>
    </recommendedName>
</protein>
<dbReference type="EMBL" id="PNBA02000012">
    <property type="protein sequence ID" value="KAG6406251.1"/>
    <property type="molecule type" value="Genomic_DNA"/>
</dbReference>
<feature type="compositionally biased region" description="Polar residues" evidence="2">
    <location>
        <begin position="1"/>
        <end position="17"/>
    </location>
</feature>
<name>A0A8X8X3I0_SALSN</name>
<feature type="region of interest" description="Disordered" evidence="2">
    <location>
        <begin position="1"/>
        <end position="22"/>
    </location>
</feature>
<dbReference type="InterPro" id="IPR012337">
    <property type="entry name" value="RNaseH-like_sf"/>
</dbReference>
<organism evidence="5">
    <name type="scientific">Salvia splendens</name>
    <name type="common">Scarlet sage</name>
    <dbReference type="NCBI Taxonomy" id="180675"/>
    <lineage>
        <taxon>Eukaryota</taxon>
        <taxon>Viridiplantae</taxon>
        <taxon>Streptophyta</taxon>
        <taxon>Embryophyta</taxon>
        <taxon>Tracheophyta</taxon>
        <taxon>Spermatophyta</taxon>
        <taxon>Magnoliopsida</taxon>
        <taxon>eudicotyledons</taxon>
        <taxon>Gunneridae</taxon>
        <taxon>Pentapetalae</taxon>
        <taxon>asterids</taxon>
        <taxon>lamiids</taxon>
        <taxon>Lamiales</taxon>
        <taxon>Lamiaceae</taxon>
        <taxon>Nepetoideae</taxon>
        <taxon>Mentheae</taxon>
        <taxon>Salviinae</taxon>
        <taxon>Salvia</taxon>
        <taxon>Salvia subgen. Calosphace</taxon>
        <taxon>core Calosphace</taxon>
    </lineage>
</organism>
<sequence>MSISESSTQDIGSNQPIHENMLEDIEVEELELEGEEEGEGMAPPASKKRKHVVRSDIWKKFDRVVEDSIIKGKCKLCGNTICADPKNNGTSAMWKHQISCLKNNEAEKNKTPLSQDELRQDIQERGRYALCRMIVLDEQPFRYTIRSDCVKMFLEERELLKVVFSRPSMSIVSITTDCWTGVNNTSFICVTSHFITFREAVKWIKGSSTMSKAFKDIAKVCKVDTKKFLCQDVPTRWNSTYLMLEAALPYEPVMKLFNNVTPQFGRDLRNLKHNDLTVGLPGEEDWIEVRKMCSFLQWFYVMTRLVSGTTYATSYSFLMEMCDIFLIIKRLEDDEDAEIRYMAKKMMEKLGKYWLEGDELNPNMNKILYIAAMLDPRQKMKHVQHCLKTLYGDARANELAEELRNSVFDLFELYKREFTPVAAKTQPQTASASQMSNRSTNLRLLGRSSCNILCVASEDDDDEDGSSELTRYFAERQYKANEDDFDILMWCKTYSISYPILSEMAKDILAIPISSVASESAFSMGGCVLSIFRNSLAPEMVEALICSEDWLRSSSSSADLMEEEGEPIPFFKK</sequence>
<dbReference type="GO" id="GO:0046983">
    <property type="term" value="F:protein dimerization activity"/>
    <property type="evidence" value="ECO:0007669"/>
    <property type="project" value="InterPro"/>
</dbReference>
<evidence type="ECO:0008006" key="7">
    <source>
        <dbReference type="Google" id="ProtNLM"/>
    </source>
</evidence>
<dbReference type="GO" id="GO:0003677">
    <property type="term" value="F:DNA binding"/>
    <property type="evidence" value="ECO:0007669"/>
    <property type="project" value="UniProtKB-KW"/>
</dbReference>
<comment type="caution">
    <text evidence="5">The sequence shown here is derived from an EMBL/GenBank/DDBJ whole genome shotgun (WGS) entry which is preliminary data.</text>
</comment>
<dbReference type="InterPro" id="IPR025525">
    <property type="entry name" value="hAT-like_transposase_RNase-H"/>
</dbReference>
<dbReference type="Proteomes" id="UP000298416">
    <property type="component" value="Unassembled WGS sequence"/>
</dbReference>
<reference evidence="5" key="2">
    <citation type="submission" date="2020-08" db="EMBL/GenBank/DDBJ databases">
        <title>Plant Genome Project.</title>
        <authorList>
            <person name="Zhang R.-G."/>
        </authorList>
    </citation>
    <scope>NUCLEOTIDE SEQUENCE</scope>
    <source>
        <strain evidence="5">Huo1</strain>
        <tissue evidence="5">Leaf</tissue>
    </source>
</reference>
<evidence type="ECO:0000256" key="2">
    <source>
        <dbReference type="SAM" id="MobiDB-lite"/>
    </source>
</evidence>
<dbReference type="InterPro" id="IPR052035">
    <property type="entry name" value="ZnF_BED_domain_contain"/>
</dbReference>
<keyword evidence="6" id="KW-1185">Reference proteome</keyword>
<feature type="compositionally biased region" description="Acidic residues" evidence="2">
    <location>
        <begin position="30"/>
        <end position="39"/>
    </location>
</feature>
<reference evidence="5" key="1">
    <citation type="submission" date="2018-01" db="EMBL/GenBank/DDBJ databases">
        <authorList>
            <person name="Mao J.F."/>
        </authorList>
    </citation>
    <scope>NUCLEOTIDE SEQUENCE</scope>
    <source>
        <strain evidence="5">Huo1</strain>
        <tissue evidence="5">Leaf</tissue>
    </source>
</reference>